<feature type="transmembrane region" description="Helical" evidence="10">
    <location>
        <begin position="190"/>
        <end position="216"/>
    </location>
</feature>
<name>A0ABR4NFM3_9FUNG</name>
<dbReference type="InterPro" id="IPR015720">
    <property type="entry name" value="Emp24-like"/>
</dbReference>
<accession>A0ABR4NFM3</accession>
<gene>
    <name evidence="13" type="ORF">HK105_202250</name>
</gene>
<dbReference type="EMBL" id="JADGIZ020000007">
    <property type="protein sequence ID" value="KAL2918323.1"/>
    <property type="molecule type" value="Genomic_DNA"/>
</dbReference>
<reference evidence="13 14" key="1">
    <citation type="submission" date="2023-09" db="EMBL/GenBank/DDBJ databases">
        <title>Pangenome analysis of Batrachochytrium dendrobatidis and related Chytrids.</title>
        <authorList>
            <person name="Yacoub M.N."/>
            <person name="Stajich J.E."/>
            <person name="James T.Y."/>
        </authorList>
    </citation>
    <scope>NUCLEOTIDE SEQUENCE [LARGE SCALE GENOMIC DNA]</scope>
    <source>
        <strain evidence="13 14">JEL0888</strain>
    </source>
</reference>
<evidence type="ECO:0000256" key="3">
    <source>
        <dbReference type="ARBA" id="ARBA00022692"/>
    </source>
</evidence>
<evidence type="ECO:0000256" key="4">
    <source>
        <dbReference type="ARBA" id="ARBA00022729"/>
    </source>
</evidence>
<feature type="signal peptide" evidence="11">
    <location>
        <begin position="1"/>
        <end position="18"/>
    </location>
</feature>
<comment type="subcellular location">
    <subcellularLocation>
        <location evidence="7">Endomembrane system</location>
        <topology evidence="7">Single-pass membrane protein</topology>
    </subcellularLocation>
    <subcellularLocation>
        <location evidence="1 8">Membrane</location>
        <topology evidence="1 8">Single-pass type I membrane protein</topology>
    </subcellularLocation>
</comment>
<keyword evidence="14" id="KW-1185">Reference proteome</keyword>
<evidence type="ECO:0000313" key="13">
    <source>
        <dbReference type="EMBL" id="KAL2918323.1"/>
    </source>
</evidence>
<comment type="similarity">
    <text evidence="2 8">Belongs to the EMP24/GP25L family.</text>
</comment>
<comment type="caution">
    <text evidence="13">The sequence shown here is derived from an EMBL/GenBank/DDBJ whole genome shotgun (WGS) entry which is preliminary data.</text>
</comment>
<evidence type="ECO:0000256" key="11">
    <source>
        <dbReference type="SAM" id="SignalP"/>
    </source>
</evidence>
<feature type="compositionally biased region" description="Basic and acidic residues" evidence="9">
    <location>
        <begin position="115"/>
        <end position="126"/>
    </location>
</feature>
<protein>
    <recommendedName>
        <fullName evidence="12">GOLD domain-containing protein</fullName>
    </recommendedName>
</protein>
<keyword evidence="6 10" id="KW-0472">Membrane</keyword>
<evidence type="ECO:0000259" key="12">
    <source>
        <dbReference type="PROSITE" id="PS50866"/>
    </source>
</evidence>
<keyword evidence="5 10" id="KW-1133">Transmembrane helix</keyword>
<organism evidence="13 14">
    <name type="scientific">Polyrhizophydium stewartii</name>
    <dbReference type="NCBI Taxonomy" id="2732419"/>
    <lineage>
        <taxon>Eukaryota</taxon>
        <taxon>Fungi</taxon>
        <taxon>Fungi incertae sedis</taxon>
        <taxon>Chytridiomycota</taxon>
        <taxon>Chytridiomycota incertae sedis</taxon>
        <taxon>Chytridiomycetes</taxon>
        <taxon>Rhizophydiales</taxon>
        <taxon>Rhizophydiales incertae sedis</taxon>
        <taxon>Polyrhizophydium</taxon>
    </lineage>
</organism>
<evidence type="ECO:0000313" key="14">
    <source>
        <dbReference type="Proteomes" id="UP001527925"/>
    </source>
</evidence>
<dbReference type="PANTHER" id="PTHR22811">
    <property type="entry name" value="TRANSMEMBRANE EMP24 DOMAIN-CONTAINING PROTEIN"/>
    <property type="match status" value="1"/>
</dbReference>
<evidence type="ECO:0000256" key="8">
    <source>
        <dbReference type="RuleBase" id="RU003827"/>
    </source>
</evidence>
<dbReference type="Proteomes" id="UP001527925">
    <property type="component" value="Unassembled WGS sequence"/>
</dbReference>
<keyword evidence="4 11" id="KW-0732">Signal</keyword>
<evidence type="ECO:0000256" key="1">
    <source>
        <dbReference type="ARBA" id="ARBA00004479"/>
    </source>
</evidence>
<dbReference type="SMART" id="SM01190">
    <property type="entry name" value="EMP24_GP25L"/>
    <property type="match status" value="1"/>
</dbReference>
<dbReference type="Gene3D" id="2.60.120.680">
    <property type="entry name" value="GOLD domain"/>
    <property type="match status" value="1"/>
</dbReference>
<proteinExistence type="inferred from homology"/>
<evidence type="ECO:0000256" key="9">
    <source>
        <dbReference type="SAM" id="MobiDB-lite"/>
    </source>
</evidence>
<keyword evidence="3 8" id="KW-0812">Transmembrane</keyword>
<feature type="chain" id="PRO_5046382296" description="GOLD domain-containing protein" evidence="11">
    <location>
        <begin position="19"/>
        <end position="224"/>
    </location>
</feature>
<evidence type="ECO:0000256" key="10">
    <source>
        <dbReference type="SAM" id="Phobius"/>
    </source>
</evidence>
<dbReference type="Pfam" id="PF01105">
    <property type="entry name" value="EMP24_GP25L"/>
    <property type="match status" value="1"/>
</dbReference>
<dbReference type="InterPro" id="IPR009038">
    <property type="entry name" value="GOLD_dom"/>
</dbReference>
<evidence type="ECO:0000256" key="5">
    <source>
        <dbReference type="ARBA" id="ARBA00022989"/>
    </source>
</evidence>
<dbReference type="InterPro" id="IPR036598">
    <property type="entry name" value="GOLD_dom_sf"/>
</dbReference>
<evidence type="ECO:0000256" key="2">
    <source>
        <dbReference type="ARBA" id="ARBA00007104"/>
    </source>
</evidence>
<feature type="domain" description="GOLD" evidence="12">
    <location>
        <begin position="30"/>
        <end position="113"/>
    </location>
</feature>
<dbReference type="PROSITE" id="PS50866">
    <property type="entry name" value="GOLD"/>
    <property type="match status" value="1"/>
</dbReference>
<evidence type="ECO:0000256" key="7">
    <source>
        <dbReference type="ARBA" id="ARBA00037847"/>
    </source>
</evidence>
<dbReference type="SUPFAM" id="SSF101576">
    <property type="entry name" value="Supernatant protein factor (SPF), C-terminal domain"/>
    <property type="match status" value="1"/>
</dbReference>
<feature type="region of interest" description="Disordered" evidence="9">
    <location>
        <begin position="115"/>
        <end position="143"/>
    </location>
</feature>
<evidence type="ECO:0000256" key="6">
    <source>
        <dbReference type="ARBA" id="ARBA00023136"/>
    </source>
</evidence>
<sequence length="224" mass="24961">MIASLVLLLGLLLPHVAATTVTYRLAPHERACFYTDVREPGEKVAFYFAVQSGGQFDIDYEVIDPRQVVVLKGTSERQGDYVLSAKQSGEYTLCFSNAMSTFAEKTIDFDITAEHETPESGKKSKLAEAVGPTGGSGGDRKDEVTKMIDNLNDRTNKLLGSLSVLQRNQRYFRTKEHRNISTVKSTDSRIFWFAVIESCAIIALSVTQVFVIQTFFSKSVRTRV</sequence>